<dbReference type="Proteomes" id="UP001558613">
    <property type="component" value="Unassembled WGS sequence"/>
</dbReference>
<accession>A0ABR3MB21</accession>
<dbReference type="EMBL" id="JAYMGO010000014">
    <property type="protein sequence ID" value="KAL1262268.1"/>
    <property type="molecule type" value="Genomic_DNA"/>
</dbReference>
<evidence type="ECO:0000313" key="2">
    <source>
        <dbReference type="Proteomes" id="UP001558613"/>
    </source>
</evidence>
<reference evidence="1 2" key="1">
    <citation type="submission" date="2023-09" db="EMBL/GenBank/DDBJ databases">
        <authorList>
            <person name="Wang M."/>
        </authorList>
    </citation>
    <scope>NUCLEOTIDE SEQUENCE [LARGE SCALE GENOMIC DNA]</scope>
    <source>
        <strain evidence="1">GT-2023</strain>
        <tissue evidence="1">Liver</tissue>
    </source>
</reference>
<comment type="caution">
    <text evidence="1">The sequence shown here is derived from an EMBL/GenBank/DDBJ whole genome shotgun (WGS) entry which is preliminary data.</text>
</comment>
<name>A0ABR3MB21_9TELE</name>
<gene>
    <name evidence="1" type="ORF">QQF64_007533</name>
</gene>
<keyword evidence="2" id="KW-1185">Reference proteome</keyword>
<protein>
    <submittedName>
        <fullName evidence="1">Uncharacterized protein</fullName>
    </submittedName>
</protein>
<sequence length="87" mass="9347">MERVINPPLALHRGQLALIIPPLSVPGSSSAPLASKQHIKPSYRWIRGAAENKRPFMSSQCKPTAVICSVILAICEPNASRSLTAVC</sequence>
<evidence type="ECO:0000313" key="1">
    <source>
        <dbReference type="EMBL" id="KAL1262268.1"/>
    </source>
</evidence>
<organism evidence="1 2">
    <name type="scientific">Cirrhinus molitorella</name>
    <name type="common">mud carp</name>
    <dbReference type="NCBI Taxonomy" id="172907"/>
    <lineage>
        <taxon>Eukaryota</taxon>
        <taxon>Metazoa</taxon>
        <taxon>Chordata</taxon>
        <taxon>Craniata</taxon>
        <taxon>Vertebrata</taxon>
        <taxon>Euteleostomi</taxon>
        <taxon>Actinopterygii</taxon>
        <taxon>Neopterygii</taxon>
        <taxon>Teleostei</taxon>
        <taxon>Ostariophysi</taxon>
        <taxon>Cypriniformes</taxon>
        <taxon>Cyprinidae</taxon>
        <taxon>Labeoninae</taxon>
        <taxon>Labeonini</taxon>
        <taxon>Cirrhinus</taxon>
    </lineage>
</organism>
<proteinExistence type="predicted"/>